<accession>A0ABT4YV93</accession>
<keyword evidence="3" id="KW-1133">Transmembrane helix</keyword>
<dbReference type="Proteomes" id="UP001210678">
    <property type="component" value="Unassembled WGS sequence"/>
</dbReference>
<gene>
    <name evidence="5" type="ORF">PGX00_18170</name>
</gene>
<sequence>MKTVSPNRNAGRPVQTLESRKALINTVKSLYLSDGGQPITTRIISEQSGFNISLIRYHFGSKEGLVEEMIKLHMSRFRRELIKKINSNNVNLAEKCFSEVSYDTETLKLVTNVIRLEKSSVEHEALKDIIRDNFDNLIISVIKKDPYFQKIERDKFKNSVALYFSLLLSPFLIYSINEDYPSIYEQQTKNYNILRSLINLELL</sequence>
<evidence type="ECO:0000259" key="4">
    <source>
        <dbReference type="PROSITE" id="PS50977"/>
    </source>
</evidence>
<organism evidence="5 6">
    <name type="scientific">Vibrio algarum</name>
    <dbReference type="NCBI Taxonomy" id="3020714"/>
    <lineage>
        <taxon>Bacteria</taxon>
        <taxon>Pseudomonadati</taxon>
        <taxon>Pseudomonadota</taxon>
        <taxon>Gammaproteobacteria</taxon>
        <taxon>Vibrionales</taxon>
        <taxon>Vibrionaceae</taxon>
        <taxon>Vibrio</taxon>
    </lineage>
</organism>
<reference evidence="5 6" key="1">
    <citation type="submission" date="2023-01" db="EMBL/GenBank/DDBJ databases">
        <title>Vibrio sp. KJ40-1 sp.nov, isolated from marine algae.</title>
        <authorList>
            <person name="Butt M."/>
            <person name="Kim J.M.J."/>
            <person name="Jeon C.O.C."/>
        </authorList>
    </citation>
    <scope>NUCLEOTIDE SEQUENCE [LARGE SCALE GENOMIC DNA]</scope>
    <source>
        <strain evidence="5 6">KJ40-1</strain>
    </source>
</reference>
<dbReference type="InterPro" id="IPR009057">
    <property type="entry name" value="Homeodomain-like_sf"/>
</dbReference>
<comment type="caution">
    <text evidence="5">The sequence shown here is derived from an EMBL/GenBank/DDBJ whole genome shotgun (WGS) entry which is preliminary data.</text>
</comment>
<dbReference type="EMBL" id="JAQLOI010000003">
    <property type="protein sequence ID" value="MDB1125476.1"/>
    <property type="molecule type" value="Genomic_DNA"/>
</dbReference>
<dbReference type="PROSITE" id="PS50977">
    <property type="entry name" value="HTH_TETR_2"/>
    <property type="match status" value="1"/>
</dbReference>
<dbReference type="Gene3D" id="1.10.357.10">
    <property type="entry name" value="Tetracycline Repressor, domain 2"/>
    <property type="match status" value="1"/>
</dbReference>
<feature type="transmembrane region" description="Helical" evidence="3">
    <location>
        <begin position="160"/>
        <end position="176"/>
    </location>
</feature>
<evidence type="ECO:0000313" key="6">
    <source>
        <dbReference type="Proteomes" id="UP001210678"/>
    </source>
</evidence>
<evidence type="ECO:0000256" key="3">
    <source>
        <dbReference type="SAM" id="Phobius"/>
    </source>
</evidence>
<keyword evidence="3" id="KW-0472">Membrane</keyword>
<keyword evidence="1 2" id="KW-0238">DNA-binding</keyword>
<feature type="domain" description="HTH tetR-type" evidence="4">
    <location>
        <begin position="17"/>
        <end position="77"/>
    </location>
</feature>
<dbReference type="InterPro" id="IPR001647">
    <property type="entry name" value="HTH_TetR"/>
</dbReference>
<dbReference type="SUPFAM" id="SSF46689">
    <property type="entry name" value="Homeodomain-like"/>
    <property type="match status" value="1"/>
</dbReference>
<name>A0ABT4YV93_9VIBR</name>
<keyword evidence="6" id="KW-1185">Reference proteome</keyword>
<dbReference type="RefSeq" id="WP_272139225.1">
    <property type="nucleotide sequence ID" value="NZ_JAQLOI010000003.1"/>
</dbReference>
<feature type="DNA-binding region" description="H-T-H motif" evidence="2">
    <location>
        <begin position="40"/>
        <end position="59"/>
    </location>
</feature>
<evidence type="ECO:0000313" key="5">
    <source>
        <dbReference type="EMBL" id="MDB1125476.1"/>
    </source>
</evidence>
<keyword evidence="3" id="KW-0812">Transmembrane</keyword>
<evidence type="ECO:0000256" key="2">
    <source>
        <dbReference type="PROSITE-ProRule" id="PRU00335"/>
    </source>
</evidence>
<proteinExistence type="predicted"/>
<protein>
    <submittedName>
        <fullName evidence="5">TetR/AcrR family transcriptional regulator</fullName>
    </submittedName>
</protein>
<evidence type="ECO:0000256" key="1">
    <source>
        <dbReference type="ARBA" id="ARBA00023125"/>
    </source>
</evidence>